<feature type="region of interest" description="Disordered" evidence="1">
    <location>
        <begin position="65"/>
        <end position="84"/>
    </location>
</feature>
<accession>A0A367QVK4</accession>
<sequence length="84" mass="9182">MLGDRLRSIELRRMREIGEMRGTRRRITTSTFWRQCGEALAVFSQRGDAGAKAVSVESKVLLAQRSASPLPRGATDGYAGVSPS</sequence>
<evidence type="ECO:0000313" key="2">
    <source>
        <dbReference type="EMBL" id="RCJ27670.1"/>
    </source>
</evidence>
<keyword evidence="3" id="KW-1185">Reference proteome</keyword>
<protein>
    <submittedName>
        <fullName evidence="2">Uncharacterized protein</fullName>
    </submittedName>
</protein>
<comment type="caution">
    <text evidence="2">The sequence shown here is derived from an EMBL/GenBank/DDBJ whole genome shotgun (WGS) entry which is preliminary data.</text>
</comment>
<reference evidence="2" key="1">
    <citation type="submission" date="2016-04" db="EMBL/GenBank/DDBJ databases">
        <authorList>
            <person name="Tabuchi Yagui T.R."/>
        </authorList>
    </citation>
    <scope>NUCLEOTIDE SEQUENCE [LARGE SCALE GENOMIC DNA]</scope>
    <source>
        <strain evidence="2">NIES-26</strain>
    </source>
</reference>
<dbReference type="AlphaFoldDB" id="A0A367QVK4"/>
<dbReference type="Proteomes" id="UP000252107">
    <property type="component" value="Unassembled WGS sequence"/>
</dbReference>
<evidence type="ECO:0000313" key="3">
    <source>
        <dbReference type="Proteomes" id="UP000252107"/>
    </source>
</evidence>
<evidence type="ECO:0000256" key="1">
    <source>
        <dbReference type="SAM" id="MobiDB-lite"/>
    </source>
</evidence>
<dbReference type="EMBL" id="LXQD01000303">
    <property type="protein sequence ID" value="RCJ27670.1"/>
    <property type="molecule type" value="Genomic_DNA"/>
</dbReference>
<proteinExistence type="predicted"/>
<gene>
    <name evidence="2" type="ORF">A6770_25345</name>
</gene>
<organism evidence="2 3">
    <name type="scientific">Nostoc minutum NIES-26</name>
    <dbReference type="NCBI Taxonomy" id="1844469"/>
    <lineage>
        <taxon>Bacteria</taxon>
        <taxon>Bacillati</taxon>
        <taxon>Cyanobacteriota</taxon>
        <taxon>Cyanophyceae</taxon>
        <taxon>Nostocales</taxon>
        <taxon>Nostocaceae</taxon>
        <taxon>Nostoc</taxon>
    </lineage>
</organism>
<name>A0A367QVK4_9NOSO</name>